<proteinExistence type="predicted"/>
<dbReference type="Proteomes" id="UP000273854">
    <property type="component" value="Unassembled WGS sequence"/>
</dbReference>
<gene>
    <name evidence="2" type="ORF">ALP40_01981</name>
</gene>
<dbReference type="InterPro" id="IPR007048">
    <property type="entry name" value="IraD/Gp25-like"/>
</dbReference>
<name>A0A3M5P1H1_PSEVI</name>
<reference evidence="2 3" key="1">
    <citation type="submission" date="2018-08" db="EMBL/GenBank/DDBJ databases">
        <title>Recombination of ecologically and evolutionarily significant loci maintains genetic cohesion in the Pseudomonas syringae species complex.</title>
        <authorList>
            <person name="Dillon M."/>
            <person name="Thakur S."/>
            <person name="Almeida R.N.D."/>
            <person name="Weir B.S."/>
            <person name="Guttman D.S."/>
        </authorList>
    </citation>
    <scope>NUCLEOTIDE SEQUENCE [LARGE SCALE GENOMIC DNA]</scope>
    <source>
        <strain evidence="2 3">ICMP 19473</strain>
    </source>
</reference>
<dbReference type="PANTHER" id="PTHR38595">
    <property type="entry name" value="CYTOPLASMIC PROTEIN-RELATED"/>
    <property type="match status" value="1"/>
</dbReference>
<dbReference type="PANTHER" id="PTHR38595:SF2">
    <property type="entry name" value="TYPE VI SECRETION SYSTEM BASEPLATE SUBUNIT TSSE"/>
    <property type="match status" value="1"/>
</dbReference>
<accession>A0A3M5P1H1</accession>
<evidence type="ECO:0000259" key="1">
    <source>
        <dbReference type="Pfam" id="PF04965"/>
    </source>
</evidence>
<evidence type="ECO:0000313" key="3">
    <source>
        <dbReference type="Proteomes" id="UP000273854"/>
    </source>
</evidence>
<evidence type="ECO:0000313" key="2">
    <source>
        <dbReference type="EMBL" id="RMT78570.1"/>
    </source>
</evidence>
<dbReference type="Gene3D" id="3.10.450.40">
    <property type="match status" value="1"/>
</dbReference>
<dbReference type="AlphaFoldDB" id="A0A3M5P1H1"/>
<dbReference type="InterPro" id="IPR017737">
    <property type="entry name" value="TssE1-like"/>
</dbReference>
<organism evidence="2 3">
    <name type="scientific">Pseudomonas viridiflava</name>
    <name type="common">Phytomonas viridiflava</name>
    <dbReference type="NCBI Taxonomy" id="33069"/>
    <lineage>
        <taxon>Bacteria</taxon>
        <taxon>Pseudomonadati</taxon>
        <taxon>Pseudomonadota</taxon>
        <taxon>Gammaproteobacteria</taxon>
        <taxon>Pseudomonadales</taxon>
        <taxon>Pseudomonadaceae</taxon>
        <taxon>Pseudomonas</taxon>
    </lineage>
</organism>
<dbReference type="SUPFAM" id="SSF160719">
    <property type="entry name" value="gpW/gp25-like"/>
    <property type="match status" value="1"/>
</dbReference>
<dbReference type="EMBL" id="RBTP01000065">
    <property type="protein sequence ID" value="RMT78570.1"/>
    <property type="molecule type" value="Genomic_DNA"/>
</dbReference>
<dbReference type="NCBIfam" id="TIGR03357">
    <property type="entry name" value="VI_zyme"/>
    <property type="match status" value="1"/>
</dbReference>
<sequence>MLADYGLPDLNDRQLSLHDTLRQSQKKIEHFVRTYEPRLSDIRVVAEPQASDALVLTFSIRALLNVDGLKKDVVFHASLNGRGMTAVSCH</sequence>
<dbReference type="InterPro" id="IPR053176">
    <property type="entry name" value="T6SS_TssE1-like"/>
</dbReference>
<feature type="domain" description="IraD/Gp25-like" evidence="1">
    <location>
        <begin position="1"/>
        <end position="67"/>
    </location>
</feature>
<dbReference type="Pfam" id="PF04965">
    <property type="entry name" value="GPW_gp25"/>
    <property type="match status" value="1"/>
</dbReference>
<protein>
    <recommendedName>
        <fullName evidence="1">IraD/Gp25-like domain-containing protein</fullName>
    </recommendedName>
</protein>
<comment type="caution">
    <text evidence="2">The sequence shown here is derived from an EMBL/GenBank/DDBJ whole genome shotgun (WGS) entry which is preliminary data.</text>
</comment>